<feature type="domain" description="Methyltransferase type 11" evidence="2">
    <location>
        <begin position="39"/>
        <end position="124"/>
    </location>
</feature>
<comment type="caution">
    <text evidence="3">The sequence shown here is derived from an EMBL/GenBank/DDBJ whole genome shotgun (WGS) entry which is preliminary data.</text>
</comment>
<evidence type="ECO:0000313" key="4">
    <source>
        <dbReference type="Proteomes" id="UP000267049"/>
    </source>
</evidence>
<feature type="transmembrane region" description="Helical" evidence="1">
    <location>
        <begin position="167"/>
        <end position="185"/>
    </location>
</feature>
<keyword evidence="3" id="KW-0489">Methyltransferase</keyword>
<dbReference type="Pfam" id="PF08241">
    <property type="entry name" value="Methyltransf_11"/>
    <property type="match status" value="1"/>
</dbReference>
<sequence length="232" mass="25431">MSRLRAFAALLKRTPLHPQWLLGPRRPPAGLAQSSGRVLDIGAADRWVQPHLPATVEYVALDYPSTGRDLYAARPDVFADAAALPFADASFDGVICLEVLEHVAAPATVAAEIARVLKPGGTAWISMPFLYPLHDAPYDYQRYTEFGLRRDLSGAGMDVVALDKPLHAIRAAGALACLAIAGSLLGRSDRVWLLPFAMPMVLLINIAAWSLSWLWPDWHHFALGHNVQARRR</sequence>
<keyword evidence="3" id="KW-0808">Transferase</keyword>
<dbReference type="AlphaFoldDB" id="A0A3M8SSE6"/>
<dbReference type="InterPro" id="IPR029063">
    <property type="entry name" value="SAM-dependent_MTases_sf"/>
</dbReference>
<dbReference type="RefSeq" id="WP_123087457.1">
    <property type="nucleotide sequence ID" value="NZ_RIBS01000003.1"/>
</dbReference>
<dbReference type="InterPro" id="IPR013216">
    <property type="entry name" value="Methyltransf_11"/>
</dbReference>
<evidence type="ECO:0000313" key="3">
    <source>
        <dbReference type="EMBL" id="RNF84271.1"/>
    </source>
</evidence>
<evidence type="ECO:0000256" key="1">
    <source>
        <dbReference type="SAM" id="Phobius"/>
    </source>
</evidence>
<dbReference type="GO" id="GO:0008757">
    <property type="term" value="F:S-adenosylmethionine-dependent methyltransferase activity"/>
    <property type="evidence" value="ECO:0007669"/>
    <property type="project" value="InterPro"/>
</dbReference>
<dbReference type="OrthoDB" id="323463at2"/>
<reference evidence="3 4" key="1">
    <citation type="submission" date="2018-11" db="EMBL/GenBank/DDBJ databases">
        <title>Lysobacter cryohumiis sp. nov., isolated from soil in the Tianshan Mountains, Xinjiang, China.</title>
        <authorList>
            <person name="Luo Y."/>
            <person name="Sheng H."/>
        </authorList>
    </citation>
    <scope>NUCLEOTIDE SEQUENCE [LARGE SCALE GENOMIC DNA]</scope>
    <source>
        <strain evidence="3 4">ZS60</strain>
    </source>
</reference>
<dbReference type="EMBL" id="RIBS01000003">
    <property type="protein sequence ID" value="RNF84271.1"/>
    <property type="molecule type" value="Genomic_DNA"/>
</dbReference>
<keyword evidence="1" id="KW-1133">Transmembrane helix</keyword>
<keyword evidence="4" id="KW-1185">Reference proteome</keyword>
<dbReference type="GO" id="GO:0032259">
    <property type="term" value="P:methylation"/>
    <property type="evidence" value="ECO:0007669"/>
    <property type="project" value="UniProtKB-KW"/>
</dbReference>
<keyword evidence="1" id="KW-0812">Transmembrane</keyword>
<dbReference type="Gene3D" id="3.40.50.150">
    <property type="entry name" value="Vaccinia Virus protein VP39"/>
    <property type="match status" value="1"/>
</dbReference>
<accession>A0A3M8SSE6</accession>
<dbReference type="Proteomes" id="UP000267049">
    <property type="component" value="Unassembled WGS sequence"/>
</dbReference>
<dbReference type="CDD" id="cd02440">
    <property type="entry name" value="AdoMet_MTases"/>
    <property type="match status" value="1"/>
</dbReference>
<protein>
    <submittedName>
        <fullName evidence="3">Class I SAM-dependent methyltransferase</fullName>
    </submittedName>
</protein>
<proteinExistence type="predicted"/>
<keyword evidence="1" id="KW-0472">Membrane</keyword>
<organism evidence="3 4">
    <name type="scientific">Montanilutibacter psychrotolerans</name>
    <dbReference type="NCBI Taxonomy" id="1327343"/>
    <lineage>
        <taxon>Bacteria</taxon>
        <taxon>Pseudomonadati</taxon>
        <taxon>Pseudomonadota</taxon>
        <taxon>Gammaproteobacteria</taxon>
        <taxon>Lysobacterales</taxon>
        <taxon>Lysobacteraceae</taxon>
        <taxon>Montanilutibacter</taxon>
    </lineage>
</organism>
<evidence type="ECO:0000259" key="2">
    <source>
        <dbReference type="Pfam" id="PF08241"/>
    </source>
</evidence>
<dbReference type="SUPFAM" id="SSF53335">
    <property type="entry name" value="S-adenosyl-L-methionine-dependent methyltransferases"/>
    <property type="match status" value="1"/>
</dbReference>
<gene>
    <name evidence="3" type="ORF">EER27_07740</name>
</gene>
<feature type="transmembrane region" description="Helical" evidence="1">
    <location>
        <begin position="192"/>
        <end position="215"/>
    </location>
</feature>
<name>A0A3M8SSE6_9GAMM</name>